<reference evidence="5 6" key="1">
    <citation type="submission" date="2023-03" db="EMBL/GenBank/DDBJ databases">
        <title>Altererythrobacter sp. CAU 1644 isolated from sand.</title>
        <authorList>
            <person name="Kim W."/>
        </authorList>
    </citation>
    <scope>NUCLEOTIDE SEQUENCE [LARGE SCALE GENOMIC DNA]</scope>
    <source>
        <strain evidence="5 6">CAU 1644</strain>
    </source>
</reference>
<organism evidence="5 6">
    <name type="scientific">Altererythrobacter arenosus</name>
    <dbReference type="NCBI Taxonomy" id="3032592"/>
    <lineage>
        <taxon>Bacteria</taxon>
        <taxon>Pseudomonadati</taxon>
        <taxon>Pseudomonadota</taxon>
        <taxon>Alphaproteobacteria</taxon>
        <taxon>Sphingomonadales</taxon>
        <taxon>Erythrobacteraceae</taxon>
        <taxon>Altererythrobacter</taxon>
    </lineage>
</organism>
<dbReference type="RefSeq" id="WP_278017065.1">
    <property type="nucleotide sequence ID" value="NZ_CP121106.1"/>
</dbReference>
<keyword evidence="3" id="KW-0812">Transmembrane</keyword>
<accession>A0ABY8FTS0</accession>
<keyword evidence="5" id="KW-0808">Transferase</keyword>
<evidence type="ECO:0000256" key="3">
    <source>
        <dbReference type="SAM" id="Phobius"/>
    </source>
</evidence>
<gene>
    <name evidence="5" type="ORF">P7228_04745</name>
</gene>
<dbReference type="Gene3D" id="3.30.70.270">
    <property type="match status" value="1"/>
</dbReference>
<evidence type="ECO:0000256" key="1">
    <source>
        <dbReference type="ARBA" id="ARBA00012528"/>
    </source>
</evidence>
<dbReference type="SMART" id="SM00267">
    <property type="entry name" value="GGDEF"/>
    <property type="match status" value="1"/>
</dbReference>
<dbReference type="EMBL" id="CP121106">
    <property type="protein sequence ID" value="WFL78375.1"/>
    <property type="molecule type" value="Genomic_DNA"/>
</dbReference>
<dbReference type="Proteomes" id="UP001215827">
    <property type="component" value="Chromosome"/>
</dbReference>
<feature type="transmembrane region" description="Helical" evidence="3">
    <location>
        <begin position="96"/>
        <end position="114"/>
    </location>
</feature>
<feature type="transmembrane region" description="Helical" evidence="3">
    <location>
        <begin position="42"/>
        <end position="62"/>
    </location>
</feature>
<dbReference type="EC" id="2.7.7.65" evidence="1"/>
<feature type="domain" description="GGDEF" evidence="4">
    <location>
        <begin position="258"/>
        <end position="392"/>
    </location>
</feature>
<dbReference type="Pfam" id="PF00990">
    <property type="entry name" value="GGDEF"/>
    <property type="match status" value="1"/>
</dbReference>
<keyword evidence="5" id="KW-0548">Nucleotidyltransferase</keyword>
<dbReference type="InterPro" id="IPR050469">
    <property type="entry name" value="Diguanylate_Cyclase"/>
</dbReference>
<dbReference type="NCBIfam" id="TIGR00254">
    <property type="entry name" value="GGDEF"/>
    <property type="match status" value="1"/>
</dbReference>
<evidence type="ECO:0000313" key="5">
    <source>
        <dbReference type="EMBL" id="WFL78375.1"/>
    </source>
</evidence>
<feature type="transmembrane region" description="Helical" evidence="3">
    <location>
        <begin position="152"/>
        <end position="171"/>
    </location>
</feature>
<feature type="transmembrane region" description="Helical" evidence="3">
    <location>
        <begin position="126"/>
        <end position="145"/>
    </location>
</feature>
<keyword evidence="3" id="KW-0472">Membrane</keyword>
<dbReference type="InterPro" id="IPR029787">
    <property type="entry name" value="Nucleotide_cyclase"/>
</dbReference>
<proteinExistence type="predicted"/>
<evidence type="ECO:0000256" key="2">
    <source>
        <dbReference type="ARBA" id="ARBA00034247"/>
    </source>
</evidence>
<evidence type="ECO:0000313" key="6">
    <source>
        <dbReference type="Proteomes" id="UP001215827"/>
    </source>
</evidence>
<dbReference type="CDD" id="cd01949">
    <property type="entry name" value="GGDEF"/>
    <property type="match status" value="1"/>
</dbReference>
<dbReference type="PROSITE" id="PS50887">
    <property type="entry name" value="GGDEF"/>
    <property type="match status" value="1"/>
</dbReference>
<evidence type="ECO:0000259" key="4">
    <source>
        <dbReference type="PROSITE" id="PS50887"/>
    </source>
</evidence>
<dbReference type="SUPFAM" id="SSF55073">
    <property type="entry name" value="Nucleotide cyclase"/>
    <property type="match status" value="1"/>
</dbReference>
<keyword evidence="3" id="KW-1133">Transmembrane helix</keyword>
<name>A0ABY8FTS0_9SPHN</name>
<feature type="transmembrane region" description="Helical" evidence="3">
    <location>
        <begin position="68"/>
        <end position="89"/>
    </location>
</feature>
<dbReference type="InterPro" id="IPR000160">
    <property type="entry name" value="GGDEF_dom"/>
</dbReference>
<comment type="catalytic activity">
    <reaction evidence="2">
        <text>2 GTP = 3',3'-c-di-GMP + 2 diphosphate</text>
        <dbReference type="Rhea" id="RHEA:24898"/>
        <dbReference type="ChEBI" id="CHEBI:33019"/>
        <dbReference type="ChEBI" id="CHEBI:37565"/>
        <dbReference type="ChEBI" id="CHEBI:58805"/>
        <dbReference type="EC" id="2.7.7.65"/>
    </reaction>
</comment>
<keyword evidence="6" id="KW-1185">Reference proteome</keyword>
<dbReference type="PANTHER" id="PTHR45138:SF9">
    <property type="entry name" value="DIGUANYLATE CYCLASE DGCM-RELATED"/>
    <property type="match status" value="1"/>
</dbReference>
<dbReference type="GO" id="GO:0052621">
    <property type="term" value="F:diguanylate cyclase activity"/>
    <property type="evidence" value="ECO:0007669"/>
    <property type="project" value="UniProtKB-EC"/>
</dbReference>
<sequence>MGKAAAVDDIVREGLPESQWPQDIRAFYKRTVARRILEEGRFLLILGMLICLATLAVDALVMPERLQYGAQTRILAVAPLTLLGLLAVAQRWPRTAAFAVGGSMTAFAMLMLHLTNFQPAEIASRYILGIALLPGIAMLILPFPLRGLVQFGLAYSAAFLCVLSFDIPGGVGANLDVLAMLATGLFGTYQIVLRHEGLRQRNFLLDLRGRLTREELFEANRRLRHLSERDPLTSLPNRRHFERTFEERFDSAAEGQEGRIALMMIDLDNFKRFNDRHGHQAGDQCLKLVGHAIDCVMRKHEATFARYGGEEFILAMREEKPGDAEQVAQRICNAVAGLPGRVGGEPLITTSVGVATAPPEFALGLDDLIEMADAALYAAKHAGRNRYELVEAGGASDRLCA</sequence>
<dbReference type="PANTHER" id="PTHR45138">
    <property type="entry name" value="REGULATORY COMPONENTS OF SENSORY TRANSDUCTION SYSTEM"/>
    <property type="match status" value="1"/>
</dbReference>
<protein>
    <recommendedName>
        <fullName evidence="1">diguanylate cyclase</fullName>
        <ecNumber evidence="1">2.7.7.65</ecNumber>
    </recommendedName>
</protein>
<dbReference type="InterPro" id="IPR043128">
    <property type="entry name" value="Rev_trsase/Diguanyl_cyclase"/>
</dbReference>